<dbReference type="SUPFAM" id="SSF49764">
    <property type="entry name" value="HSP20-like chaperones"/>
    <property type="match status" value="1"/>
</dbReference>
<protein>
    <submittedName>
        <fullName evidence="4">Hsp20/alpha crystallin family protein</fullName>
    </submittedName>
</protein>
<dbReference type="EMBL" id="JAKEVY010000001">
    <property type="protein sequence ID" value="MCF1713096.1"/>
    <property type="molecule type" value="Genomic_DNA"/>
</dbReference>
<dbReference type="CDD" id="cd06464">
    <property type="entry name" value="ACD_sHsps-like"/>
    <property type="match status" value="1"/>
</dbReference>
<organism evidence="4 5">
    <name type="scientific">Flavihumibacter fluminis</name>
    <dbReference type="NCBI Taxonomy" id="2909236"/>
    <lineage>
        <taxon>Bacteria</taxon>
        <taxon>Pseudomonadati</taxon>
        <taxon>Bacteroidota</taxon>
        <taxon>Chitinophagia</taxon>
        <taxon>Chitinophagales</taxon>
        <taxon>Chitinophagaceae</taxon>
        <taxon>Flavihumibacter</taxon>
    </lineage>
</organism>
<proteinExistence type="inferred from homology"/>
<evidence type="ECO:0000313" key="4">
    <source>
        <dbReference type="EMBL" id="MCF1713096.1"/>
    </source>
</evidence>
<sequence>MTRVKFNQPARPFFHLLDDWFQDFPARNPREMANGVHAVPVNILETSDAYHLELNAPGRLKEEFKIQVENGLLTVSYDQKESKEQEGVKQIRREFSQLSFKRSFTLDDKIDENGIQAKYEQGLLKLYLPKKEIVANQPKQISIQ</sequence>
<dbReference type="InterPro" id="IPR002068">
    <property type="entry name" value="A-crystallin/Hsp20_dom"/>
</dbReference>
<dbReference type="Pfam" id="PF00011">
    <property type="entry name" value="HSP20"/>
    <property type="match status" value="1"/>
</dbReference>
<evidence type="ECO:0000256" key="1">
    <source>
        <dbReference type="PROSITE-ProRule" id="PRU00285"/>
    </source>
</evidence>
<gene>
    <name evidence="4" type="ORF">L0U88_00460</name>
</gene>
<evidence type="ECO:0000259" key="3">
    <source>
        <dbReference type="PROSITE" id="PS01031"/>
    </source>
</evidence>
<keyword evidence="5" id="KW-1185">Reference proteome</keyword>
<evidence type="ECO:0000313" key="5">
    <source>
        <dbReference type="Proteomes" id="UP001200145"/>
    </source>
</evidence>
<dbReference type="PANTHER" id="PTHR11527">
    <property type="entry name" value="HEAT-SHOCK PROTEIN 20 FAMILY MEMBER"/>
    <property type="match status" value="1"/>
</dbReference>
<dbReference type="InterPro" id="IPR031107">
    <property type="entry name" value="Small_HSP"/>
</dbReference>
<comment type="similarity">
    <text evidence="1 2">Belongs to the small heat shock protein (HSP20) family.</text>
</comment>
<feature type="domain" description="SHSP" evidence="3">
    <location>
        <begin position="32"/>
        <end position="144"/>
    </location>
</feature>
<evidence type="ECO:0000256" key="2">
    <source>
        <dbReference type="RuleBase" id="RU003616"/>
    </source>
</evidence>
<comment type="caution">
    <text evidence="4">The sequence shown here is derived from an EMBL/GenBank/DDBJ whole genome shotgun (WGS) entry which is preliminary data.</text>
</comment>
<name>A0ABS9BEI6_9BACT</name>
<dbReference type="Proteomes" id="UP001200145">
    <property type="component" value="Unassembled WGS sequence"/>
</dbReference>
<accession>A0ABS9BEI6</accession>
<reference evidence="4 5" key="1">
    <citation type="submission" date="2022-01" db="EMBL/GenBank/DDBJ databases">
        <title>Flavihumibacter sp. nov., isolated from sediment of a river.</title>
        <authorList>
            <person name="Liu H."/>
        </authorList>
    </citation>
    <scope>NUCLEOTIDE SEQUENCE [LARGE SCALE GENOMIC DNA]</scope>
    <source>
        <strain evidence="4 5">RY-1</strain>
    </source>
</reference>
<dbReference type="InterPro" id="IPR008978">
    <property type="entry name" value="HSP20-like_chaperone"/>
</dbReference>
<dbReference type="Gene3D" id="2.60.40.790">
    <property type="match status" value="1"/>
</dbReference>
<dbReference type="RefSeq" id="WP_234863518.1">
    <property type="nucleotide sequence ID" value="NZ_JAKEVY010000001.1"/>
</dbReference>
<dbReference type="PROSITE" id="PS01031">
    <property type="entry name" value="SHSP"/>
    <property type="match status" value="1"/>
</dbReference>